<dbReference type="EMBL" id="LIAX01000149">
    <property type="protein sequence ID" value="KRO32447.1"/>
    <property type="molecule type" value="Genomic_DNA"/>
</dbReference>
<keyword evidence="7 17" id="KW-0028">Amino-acid biosynthesis</keyword>
<organism evidence="18 19">
    <name type="scientific">Actinobacteria bacterium BACL2 MAG-121220-bin52</name>
    <dbReference type="NCBI Taxonomy" id="1655573"/>
    <lineage>
        <taxon>Bacteria</taxon>
        <taxon>Bacillati</taxon>
        <taxon>Actinomycetota</taxon>
        <taxon>Actinomycetes</taxon>
        <taxon>Actinomycetes incertae sedis</taxon>
        <taxon>ac1 cluster</taxon>
    </lineage>
</organism>
<dbReference type="PANTHER" id="PTHR11825:SF44">
    <property type="entry name" value="BRANCHED-CHAIN-AMINO-ACID AMINOTRANSFERASE"/>
    <property type="match status" value="1"/>
</dbReference>
<comment type="pathway">
    <text evidence="3">Amino-acid biosynthesis; L-valine biosynthesis; L-valine from pyruvate: step 4/4.</text>
</comment>
<accession>A0A0R2P301</accession>
<dbReference type="GO" id="GO:0009099">
    <property type="term" value="P:L-valine biosynthetic process"/>
    <property type="evidence" value="ECO:0007669"/>
    <property type="project" value="UniProtKB-UniPathway"/>
</dbReference>
<comment type="pathway">
    <text evidence="4">Amino-acid biosynthesis; L-leucine biosynthesis; L-leucine from 3-methyl-2-oxobutanoate: step 4/4.</text>
</comment>
<comment type="catalytic activity">
    <reaction evidence="13 17">
        <text>L-leucine + 2-oxoglutarate = 4-methyl-2-oxopentanoate + L-glutamate</text>
        <dbReference type="Rhea" id="RHEA:18321"/>
        <dbReference type="ChEBI" id="CHEBI:16810"/>
        <dbReference type="ChEBI" id="CHEBI:17865"/>
        <dbReference type="ChEBI" id="CHEBI:29985"/>
        <dbReference type="ChEBI" id="CHEBI:57427"/>
        <dbReference type="EC" id="2.6.1.42"/>
    </reaction>
</comment>
<dbReference type="InterPro" id="IPR001544">
    <property type="entry name" value="Aminotrans_IV"/>
</dbReference>
<evidence type="ECO:0000256" key="7">
    <source>
        <dbReference type="ARBA" id="ARBA00022605"/>
    </source>
</evidence>
<evidence type="ECO:0000256" key="3">
    <source>
        <dbReference type="ARBA" id="ARBA00004931"/>
    </source>
</evidence>
<dbReference type="InterPro" id="IPR036038">
    <property type="entry name" value="Aminotransferase-like"/>
</dbReference>
<comment type="caution">
    <text evidence="18">The sequence shown here is derived from an EMBL/GenBank/DDBJ whole genome shotgun (WGS) entry which is preliminary data.</text>
</comment>
<dbReference type="EC" id="2.6.1.42" evidence="17"/>
<keyword evidence="8 17" id="KW-0808">Transferase</keyword>
<evidence type="ECO:0000256" key="1">
    <source>
        <dbReference type="ARBA" id="ARBA00001933"/>
    </source>
</evidence>
<evidence type="ECO:0000256" key="16">
    <source>
        <dbReference type="RuleBase" id="RU004516"/>
    </source>
</evidence>
<evidence type="ECO:0000256" key="14">
    <source>
        <dbReference type="PIRSR" id="PIRSR006468-1"/>
    </source>
</evidence>
<dbReference type="PANTHER" id="PTHR11825">
    <property type="entry name" value="SUBGROUP IIII AMINOTRANSFERASE"/>
    <property type="match status" value="1"/>
</dbReference>
<dbReference type="AlphaFoldDB" id="A0A0R2P301"/>
<protein>
    <recommendedName>
        <fullName evidence="17">Branched-chain-amino-acid aminotransferase</fullName>
        <ecNumber evidence="17">2.6.1.42</ecNumber>
    </recommendedName>
</protein>
<dbReference type="PIRSF" id="PIRSF006468">
    <property type="entry name" value="BCAT1"/>
    <property type="match status" value="1"/>
</dbReference>
<comment type="catalytic activity">
    <reaction evidence="11 17">
        <text>L-valine + 2-oxoglutarate = 3-methyl-2-oxobutanoate + L-glutamate</text>
        <dbReference type="Rhea" id="RHEA:24813"/>
        <dbReference type="ChEBI" id="CHEBI:11851"/>
        <dbReference type="ChEBI" id="CHEBI:16810"/>
        <dbReference type="ChEBI" id="CHEBI:29985"/>
        <dbReference type="ChEBI" id="CHEBI:57762"/>
        <dbReference type="EC" id="2.6.1.42"/>
    </reaction>
</comment>
<dbReference type="Pfam" id="PF01063">
    <property type="entry name" value="Aminotran_4"/>
    <property type="match status" value="1"/>
</dbReference>
<comment type="pathway">
    <text evidence="2">Amino-acid biosynthesis; L-isoleucine biosynthesis; L-isoleucine from 2-oxobutanoate: step 4/4.</text>
</comment>
<dbReference type="InterPro" id="IPR018300">
    <property type="entry name" value="Aminotrans_IV_CS"/>
</dbReference>
<evidence type="ECO:0000256" key="12">
    <source>
        <dbReference type="ARBA" id="ARBA00048798"/>
    </source>
</evidence>
<dbReference type="GO" id="GO:0052656">
    <property type="term" value="F:L-isoleucine-2-oxoglutarate transaminase activity"/>
    <property type="evidence" value="ECO:0007669"/>
    <property type="project" value="RHEA"/>
</dbReference>
<evidence type="ECO:0000256" key="10">
    <source>
        <dbReference type="ARBA" id="ARBA00023304"/>
    </source>
</evidence>
<dbReference type="InterPro" id="IPR043132">
    <property type="entry name" value="BCAT-like_C"/>
</dbReference>
<dbReference type="Proteomes" id="UP000054017">
    <property type="component" value="Unassembled WGS sequence"/>
</dbReference>
<comment type="cofactor">
    <cofactor evidence="1 16">
        <name>pyridoxal 5'-phosphate</name>
        <dbReference type="ChEBI" id="CHEBI:597326"/>
    </cofactor>
</comment>
<evidence type="ECO:0000256" key="5">
    <source>
        <dbReference type="ARBA" id="ARBA00009320"/>
    </source>
</evidence>
<feature type="modified residue" description="N6-(pyridoxal phosphate)lysine" evidence="14">
    <location>
        <position position="197"/>
    </location>
</feature>
<dbReference type="GO" id="GO:0052654">
    <property type="term" value="F:L-leucine-2-oxoglutarate transaminase activity"/>
    <property type="evidence" value="ECO:0007669"/>
    <property type="project" value="RHEA"/>
</dbReference>
<sequence length="361" mass="39195">MKITVSPSSNPISPTQRDQYLEEPGFGKYFTDHMAVAEWNQASGWSDLTISAYGPLNLDPAAMVFHYGQEIFEGMKAYYQPDGSIALFRPDANALRFAKSAARITLPELPVEDFVSAVEALVKQDAGWVPKKVGESLYLRPFMIATEVGLGVRPSNKALFAVIATPAAAYFNSAKAVTVWISLEYVRAVLGGTGEAKCGGNYAASLLAQQEAAKEGCDQVVWLDAKERFWVEEMGGMNLYFVKGRGKDATIFTPKLTGTLLHGITRDSILSVAKDLGYKVEEGMISIDQWRDGVASGDISEIFACGTAAVIAPVGSAKSKYGTWVTGDGNPGQITMEIRNHLLGIQHGTIPDKHSWMKRVI</sequence>
<dbReference type="CDD" id="cd01557">
    <property type="entry name" value="BCAT_beta_family"/>
    <property type="match status" value="1"/>
</dbReference>
<evidence type="ECO:0000256" key="11">
    <source>
        <dbReference type="ARBA" id="ARBA00048212"/>
    </source>
</evidence>
<evidence type="ECO:0000313" key="18">
    <source>
        <dbReference type="EMBL" id="KRO32447.1"/>
    </source>
</evidence>
<dbReference type="InterPro" id="IPR033939">
    <property type="entry name" value="BCAT_family"/>
</dbReference>
<gene>
    <name evidence="18" type="ORF">ABR65_02500</name>
</gene>
<evidence type="ECO:0000256" key="9">
    <source>
        <dbReference type="ARBA" id="ARBA00022898"/>
    </source>
</evidence>
<evidence type="ECO:0000256" key="2">
    <source>
        <dbReference type="ARBA" id="ARBA00004824"/>
    </source>
</evidence>
<dbReference type="NCBIfam" id="TIGR01123">
    <property type="entry name" value="ilvE_II"/>
    <property type="match status" value="1"/>
</dbReference>
<evidence type="ECO:0000256" key="17">
    <source>
        <dbReference type="RuleBase" id="RU004517"/>
    </source>
</evidence>
<evidence type="ECO:0000256" key="4">
    <source>
        <dbReference type="ARBA" id="ARBA00005072"/>
    </source>
</evidence>
<name>A0A0R2P301_9ACTN</name>
<keyword evidence="6 17" id="KW-0032">Aminotransferase</keyword>
<reference evidence="18 19" key="1">
    <citation type="submission" date="2015-10" db="EMBL/GenBank/DDBJ databases">
        <title>Metagenome-Assembled Genomes uncover a global brackish microbiome.</title>
        <authorList>
            <person name="Hugerth L.W."/>
            <person name="Larsson J."/>
            <person name="Alneberg J."/>
            <person name="Lindh M.V."/>
            <person name="Legrand C."/>
            <person name="Pinhassi J."/>
            <person name="Andersson A.F."/>
        </authorList>
    </citation>
    <scope>NUCLEOTIDE SEQUENCE [LARGE SCALE GENOMIC DNA]</scope>
    <source>
        <strain evidence="18">BACL2 MAG-121220-bin52</strain>
    </source>
</reference>
<dbReference type="PROSITE" id="PS00770">
    <property type="entry name" value="AA_TRANSFER_CLASS_4"/>
    <property type="match status" value="1"/>
</dbReference>
<dbReference type="InterPro" id="IPR043131">
    <property type="entry name" value="BCAT-like_N"/>
</dbReference>
<keyword evidence="9 16" id="KW-0663">Pyridoxal phosphate</keyword>
<dbReference type="GO" id="GO:0009097">
    <property type="term" value="P:isoleucine biosynthetic process"/>
    <property type="evidence" value="ECO:0007669"/>
    <property type="project" value="UniProtKB-UniPathway"/>
</dbReference>
<comment type="similarity">
    <text evidence="5 15">Belongs to the class-IV pyridoxal-phosphate-dependent aminotransferase family.</text>
</comment>
<evidence type="ECO:0000256" key="15">
    <source>
        <dbReference type="RuleBase" id="RU004106"/>
    </source>
</evidence>
<proteinExistence type="inferred from homology"/>
<evidence type="ECO:0000313" key="19">
    <source>
        <dbReference type="Proteomes" id="UP000054017"/>
    </source>
</evidence>
<dbReference type="GO" id="GO:0052655">
    <property type="term" value="F:L-valine-2-oxoglutarate transaminase activity"/>
    <property type="evidence" value="ECO:0007669"/>
    <property type="project" value="RHEA"/>
</dbReference>
<dbReference type="GO" id="GO:0009098">
    <property type="term" value="P:L-leucine biosynthetic process"/>
    <property type="evidence" value="ECO:0007669"/>
    <property type="project" value="UniProtKB-UniPathway"/>
</dbReference>
<dbReference type="SUPFAM" id="SSF56752">
    <property type="entry name" value="D-aminoacid aminotransferase-like PLP-dependent enzymes"/>
    <property type="match status" value="1"/>
</dbReference>
<evidence type="ECO:0000256" key="8">
    <source>
        <dbReference type="ARBA" id="ARBA00022679"/>
    </source>
</evidence>
<comment type="catalytic activity">
    <reaction evidence="12 17">
        <text>L-isoleucine + 2-oxoglutarate = (S)-3-methyl-2-oxopentanoate + L-glutamate</text>
        <dbReference type="Rhea" id="RHEA:24801"/>
        <dbReference type="ChEBI" id="CHEBI:16810"/>
        <dbReference type="ChEBI" id="CHEBI:29985"/>
        <dbReference type="ChEBI" id="CHEBI:35146"/>
        <dbReference type="ChEBI" id="CHEBI:58045"/>
        <dbReference type="EC" id="2.6.1.42"/>
    </reaction>
</comment>
<evidence type="ECO:0000256" key="13">
    <source>
        <dbReference type="ARBA" id="ARBA00049229"/>
    </source>
</evidence>
<dbReference type="Gene3D" id="3.20.10.10">
    <property type="entry name" value="D-amino Acid Aminotransferase, subunit A, domain 2"/>
    <property type="match status" value="1"/>
</dbReference>
<dbReference type="InterPro" id="IPR005786">
    <property type="entry name" value="B_amino_transII"/>
</dbReference>
<dbReference type="UniPathway" id="UPA00048">
    <property type="reaction ID" value="UER00073"/>
</dbReference>
<dbReference type="Gene3D" id="3.30.470.10">
    <property type="match status" value="1"/>
</dbReference>
<dbReference type="NCBIfam" id="NF009897">
    <property type="entry name" value="PRK13357.1"/>
    <property type="match status" value="1"/>
</dbReference>
<keyword evidence="10 17" id="KW-0100">Branched-chain amino acid biosynthesis</keyword>
<evidence type="ECO:0000256" key="6">
    <source>
        <dbReference type="ARBA" id="ARBA00022576"/>
    </source>
</evidence>
<dbReference type="UniPathway" id="UPA00047">
    <property type="reaction ID" value="UER00058"/>
</dbReference>
<dbReference type="UniPathway" id="UPA00049">
    <property type="reaction ID" value="UER00062"/>
</dbReference>